<dbReference type="EMBL" id="JAFBDZ010000003">
    <property type="protein sequence ID" value="MBM7586705.1"/>
    <property type="molecule type" value="Genomic_DNA"/>
</dbReference>
<keyword evidence="3" id="KW-1185">Reference proteome</keyword>
<dbReference type="Pfam" id="PF14071">
    <property type="entry name" value="YlbD_coat"/>
    <property type="match status" value="1"/>
</dbReference>
<dbReference type="Proteomes" id="UP001646157">
    <property type="component" value="Unassembled WGS sequence"/>
</dbReference>
<sequence>MANKLHPKVQEFKHFAKNHPKMIKDVRNGSITWQDLFEEWYLLGEDDPRWNEYIEGKNAETKGDKEKNSGDKNWVEQITGVIKNMDAEQMQQHINSISQALGAVQGVLTQFQSGGGDSKSAIKSSTETKPNHPFSFFKD</sequence>
<comment type="caution">
    <text evidence="2">The sequence shown here is derived from an EMBL/GenBank/DDBJ whole genome shotgun (WGS) entry which is preliminary data.</text>
</comment>
<organism evidence="2 3">
    <name type="scientific">Rossellomorea pakistanensis</name>
    <dbReference type="NCBI Taxonomy" id="992288"/>
    <lineage>
        <taxon>Bacteria</taxon>
        <taxon>Bacillati</taxon>
        <taxon>Bacillota</taxon>
        <taxon>Bacilli</taxon>
        <taxon>Bacillales</taxon>
        <taxon>Bacillaceae</taxon>
        <taxon>Rossellomorea</taxon>
    </lineage>
</organism>
<gene>
    <name evidence="2" type="ORF">JOC86_003257</name>
</gene>
<dbReference type="InterPro" id="IPR025953">
    <property type="entry name" value="YlbD_coat"/>
</dbReference>
<proteinExistence type="predicted"/>
<accession>A0ABS2NFV9</accession>
<protein>
    <submittedName>
        <fullName evidence="2">Phage-related protein</fullName>
    </submittedName>
</protein>
<name>A0ABS2NFV9_9BACI</name>
<dbReference type="RefSeq" id="WP_239587641.1">
    <property type="nucleotide sequence ID" value="NZ_JAFBDZ010000003.1"/>
</dbReference>
<feature type="region of interest" description="Disordered" evidence="1">
    <location>
        <begin position="113"/>
        <end position="139"/>
    </location>
</feature>
<evidence type="ECO:0000256" key="1">
    <source>
        <dbReference type="SAM" id="MobiDB-lite"/>
    </source>
</evidence>
<evidence type="ECO:0000313" key="2">
    <source>
        <dbReference type="EMBL" id="MBM7586705.1"/>
    </source>
</evidence>
<reference evidence="2 3" key="1">
    <citation type="submission" date="2021-01" db="EMBL/GenBank/DDBJ databases">
        <title>Genomic Encyclopedia of Type Strains, Phase IV (KMG-IV): sequencing the most valuable type-strain genomes for metagenomic binning, comparative biology and taxonomic classification.</title>
        <authorList>
            <person name="Goeker M."/>
        </authorList>
    </citation>
    <scope>NUCLEOTIDE SEQUENCE [LARGE SCALE GENOMIC DNA]</scope>
    <source>
        <strain evidence="2 3">DSM 24834</strain>
    </source>
</reference>
<evidence type="ECO:0000313" key="3">
    <source>
        <dbReference type="Proteomes" id="UP001646157"/>
    </source>
</evidence>